<evidence type="ECO:0000313" key="2">
    <source>
        <dbReference type="Proteomes" id="UP000032266"/>
    </source>
</evidence>
<dbReference type="AlphaFoldDB" id="A0A0C5V6H6"/>
<evidence type="ECO:0000313" key="1">
    <source>
        <dbReference type="EMBL" id="AJQ95060.1"/>
    </source>
</evidence>
<dbReference type="Proteomes" id="UP000032266">
    <property type="component" value="Chromosome"/>
</dbReference>
<dbReference type="HOGENOM" id="CLU_3344225_0_0_6"/>
<dbReference type="KEGG" id="gsn:YC6258_03022"/>
<gene>
    <name evidence="1" type="ORF">YC6258_03022</name>
</gene>
<organism evidence="1 2">
    <name type="scientific">Gynuella sunshinyii YC6258</name>
    <dbReference type="NCBI Taxonomy" id="1445510"/>
    <lineage>
        <taxon>Bacteria</taxon>
        <taxon>Pseudomonadati</taxon>
        <taxon>Pseudomonadota</taxon>
        <taxon>Gammaproteobacteria</taxon>
        <taxon>Oceanospirillales</taxon>
        <taxon>Saccharospirillaceae</taxon>
        <taxon>Gynuella</taxon>
    </lineage>
</organism>
<sequence length="37" mass="4430">MEMTKTDAFLFFHKINGLRLLTDLCSADWRLFFMGFL</sequence>
<proteinExistence type="predicted"/>
<dbReference type="EMBL" id="CP007142">
    <property type="protein sequence ID" value="AJQ95060.1"/>
    <property type="molecule type" value="Genomic_DNA"/>
</dbReference>
<accession>A0A0C5V6H6</accession>
<keyword evidence="2" id="KW-1185">Reference proteome</keyword>
<name>A0A0C5V6H6_9GAMM</name>
<reference evidence="1 2" key="1">
    <citation type="submission" date="2014-01" db="EMBL/GenBank/DDBJ databases">
        <title>Full genme sequencing of cellulolytic bacterium Gynuella sunshinyii YC6258T gen. nov., sp. nov.</title>
        <authorList>
            <person name="Khan H."/>
            <person name="Chung E.J."/>
            <person name="Chung Y.R."/>
        </authorList>
    </citation>
    <scope>NUCLEOTIDE SEQUENCE [LARGE SCALE GENOMIC DNA]</scope>
    <source>
        <strain evidence="1 2">YC6258</strain>
    </source>
</reference>
<protein>
    <submittedName>
        <fullName evidence="1">Uncharacterized protein</fullName>
    </submittedName>
</protein>
<dbReference type="STRING" id="1445510.YC6258_03022"/>